<comment type="caution">
    <text evidence="1">The sequence shown here is derived from an EMBL/GenBank/DDBJ whole genome shotgun (WGS) entry which is preliminary data.</text>
</comment>
<organism evidence="1 2">
    <name type="scientific">Nephila pilipes</name>
    <name type="common">Giant wood spider</name>
    <name type="synonym">Nephila maculata</name>
    <dbReference type="NCBI Taxonomy" id="299642"/>
    <lineage>
        <taxon>Eukaryota</taxon>
        <taxon>Metazoa</taxon>
        <taxon>Ecdysozoa</taxon>
        <taxon>Arthropoda</taxon>
        <taxon>Chelicerata</taxon>
        <taxon>Arachnida</taxon>
        <taxon>Araneae</taxon>
        <taxon>Araneomorphae</taxon>
        <taxon>Entelegynae</taxon>
        <taxon>Araneoidea</taxon>
        <taxon>Nephilidae</taxon>
        <taxon>Nephila</taxon>
    </lineage>
</organism>
<evidence type="ECO:0000313" key="2">
    <source>
        <dbReference type="Proteomes" id="UP000887013"/>
    </source>
</evidence>
<gene>
    <name evidence="1" type="primary">AVEN_93179_1</name>
    <name evidence="1" type="ORF">NPIL_423501</name>
</gene>
<keyword evidence="2" id="KW-1185">Reference proteome</keyword>
<proteinExistence type="predicted"/>
<accession>A0A8X6QUV4</accession>
<sequence>MSECPDSIPSEINELFLCDLKPPVGHEICTLINTVELLDIIYECSSYRRIIRVVTWCKRFLHNSKHLLHLTHGTLSSSELSNLLCIVRNVQMTSFVSEIQCL</sequence>
<evidence type="ECO:0000313" key="1">
    <source>
        <dbReference type="EMBL" id="GFU38247.1"/>
    </source>
</evidence>
<name>A0A8X6QUV4_NEPPI</name>
<dbReference type="Proteomes" id="UP000887013">
    <property type="component" value="Unassembled WGS sequence"/>
</dbReference>
<dbReference type="AlphaFoldDB" id="A0A8X6QUV4"/>
<protein>
    <submittedName>
        <fullName evidence="1">Integrase_H2C2 domain-containing protein</fullName>
    </submittedName>
</protein>
<dbReference type="EMBL" id="BMAW01084345">
    <property type="protein sequence ID" value="GFU38247.1"/>
    <property type="molecule type" value="Genomic_DNA"/>
</dbReference>
<dbReference type="OrthoDB" id="6428721at2759"/>
<reference evidence="1" key="1">
    <citation type="submission" date="2020-08" db="EMBL/GenBank/DDBJ databases">
        <title>Multicomponent nature underlies the extraordinary mechanical properties of spider dragline silk.</title>
        <authorList>
            <person name="Kono N."/>
            <person name="Nakamura H."/>
            <person name="Mori M."/>
            <person name="Yoshida Y."/>
            <person name="Ohtoshi R."/>
            <person name="Malay A.D."/>
            <person name="Moran D.A.P."/>
            <person name="Tomita M."/>
            <person name="Numata K."/>
            <person name="Arakawa K."/>
        </authorList>
    </citation>
    <scope>NUCLEOTIDE SEQUENCE</scope>
</reference>